<keyword evidence="1 3" id="KW-0560">Oxidoreductase</keyword>
<dbReference type="CDD" id="cd07129">
    <property type="entry name" value="ALDH_KGSADH"/>
    <property type="match status" value="1"/>
</dbReference>
<dbReference type="Gene3D" id="3.40.605.10">
    <property type="entry name" value="Aldehyde Dehydrogenase, Chain A, domain 1"/>
    <property type="match status" value="1"/>
</dbReference>
<dbReference type="InterPro" id="IPR050740">
    <property type="entry name" value="Aldehyde_DH_Superfamily"/>
</dbReference>
<evidence type="ECO:0000259" key="2">
    <source>
        <dbReference type="Pfam" id="PF00171"/>
    </source>
</evidence>
<dbReference type="GO" id="GO:0033721">
    <property type="term" value="F:aldehyde dehydrogenase (NADP+) activity"/>
    <property type="evidence" value="ECO:0007669"/>
    <property type="project" value="UniProtKB-EC"/>
</dbReference>
<keyword evidence="4" id="KW-1185">Reference proteome</keyword>
<dbReference type="InterPro" id="IPR016161">
    <property type="entry name" value="Ald_DH/histidinol_DH"/>
</dbReference>
<accession>A0ABT9MHH7</accession>
<protein>
    <submittedName>
        <fullName evidence="3">NADP-dependent aldehyde dehydrogenase</fullName>
        <ecNumber evidence="3">1.2.1.4</ecNumber>
    </submittedName>
</protein>
<feature type="domain" description="Aldehyde dehydrogenase" evidence="2">
    <location>
        <begin position="24"/>
        <end position="469"/>
    </location>
</feature>
<dbReference type="InterPro" id="IPR015590">
    <property type="entry name" value="Aldehyde_DH_dom"/>
</dbReference>
<comment type="caution">
    <text evidence="3">The sequence shown here is derived from an EMBL/GenBank/DDBJ whole genome shotgun (WGS) entry which is preliminary data.</text>
</comment>
<organism evidence="3 4">
    <name type="scientific">Deinococcus enclensis</name>
    <dbReference type="NCBI Taxonomy" id="1049582"/>
    <lineage>
        <taxon>Bacteria</taxon>
        <taxon>Thermotogati</taxon>
        <taxon>Deinococcota</taxon>
        <taxon>Deinococci</taxon>
        <taxon>Deinococcales</taxon>
        <taxon>Deinococcaceae</taxon>
        <taxon>Deinococcus</taxon>
    </lineage>
</organism>
<dbReference type="Proteomes" id="UP001232163">
    <property type="component" value="Unassembled WGS sequence"/>
</dbReference>
<dbReference type="EMBL" id="JAURUR010000019">
    <property type="protein sequence ID" value="MDP9766052.1"/>
    <property type="molecule type" value="Genomic_DNA"/>
</dbReference>
<dbReference type="EC" id="1.2.1.4" evidence="3"/>
<dbReference type="InterPro" id="IPR016163">
    <property type="entry name" value="Ald_DH_C"/>
</dbReference>
<evidence type="ECO:0000313" key="4">
    <source>
        <dbReference type="Proteomes" id="UP001232163"/>
    </source>
</evidence>
<dbReference type="InterPro" id="IPR044151">
    <property type="entry name" value="ALDH_KGSADH"/>
</dbReference>
<dbReference type="SUPFAM" id="SSF53720">
    <property type="entry name" value="ALDH-like"/>
    <property type="match status" value="1"/>
</dbReference>
<reference evidence="3 4" key="1">
    <citation type="submission" date="2023-07" db="EMBL/GenBank/DDBJ databases">
        <title>Genomic Encyclopedia of Type Strains, Phase IV (KMG-IV): sequencing the most valuable type-strain genomes for metagenomic binning, comparative biology and taxonomic classification.</title>
        <authorList>
            <person name="Goeker M."/>
        </authorList>
    </citation>
    <scope>NUCLEOTIDE SEQUENCE [LARGE SCALE GENOMIC DNA]</scope>
    <source>
        <strain evidence="3 4">NIO-1023</strain>
    </source>
</reference>
<name>A0ABT9MHH7_9DEIO</name>
<gene>
    <name evidence="3" type="ORF">QO006_003516</name>
</gene>
<dbReference type="Pfam" id="PF00171">
    <property type="entry name" value="Aldedh"/>
    <property type="match status" value="1"/>
</dbReference>
<sequence>MTRAPHSGNGGMGTALPRAFLVTTPEEFRQTLDRAEQAARPYAAVSSQRRSEFLQAAARAVRQAGSALVSAAMRETGLTEARLTGEVERTASQLEFFARTVLEGSWVDARIDRARPDRTPVPKPDVRSMRVPLGVVAVFGASNFPLAFSTAGGDTASALAAGCPVVVKAHPAHPETALLAAEALEHAAHETGMPEGTFGIVFGEGPHLGQELVKHPAVRAVGFTGSRAGGLALEQVARARPVPIPVYAEMSSVNPVVITSRAARREGLPRGLAASITGSGGQLCTQPGLVFIPAGADGDALLGAVAEQVRQAEPCALLTPAIQDAYLQGIQRVTTLPGVHVHAAAGGPALATPAVIEVTLEDFQRHPALSQENFGPSSVAVRYRHVDDLPEVITRLEGQLTATLHADPDELPDLTALCQALIDRAGRFVFNGYPTGVEVGAAMVHGGPYPATTDGVTTSVGSHAMHRFTRLMAYQNLPDAALPAALQDANPLHLWRQVDGEWTNKGLTPGP</sequence>
<dbReference type="InterPro" id="IPR016162">
    <property type="entry name" value="Ald_DH_N"/>
</dbReference>
<dbReference type="Gene3D" id="3.40.309.10">
    <property type="entry name" value="Aldehyde Dehydrogenase, Chain A, domain 2"/>
    <property type="match status" value="1"/>
</dbReference>
<proteinExistence type="predicted"/>
<evidence type="ECO:0000256" key="1">
    <source>
        <dbReference type="ARBA" id="ARBA00023002"/>
    </source>
</evidence>
<dbReference type="PANTHER" id="PTHR43353:SF3">
    <property type="entry name" value="ALDEHYDE DEHYDROGENASE-RELATED"/>
    <property type="match status" value="1"/>
</dbReference>
<dbReference type="PANTHER" id="PTHR43353">
    <property type="entry name" value="SUCCINATE-SEMIALDEHYDE DEHYDROGENASE, MITOCHONDRIAL"/>
    <property type="match status" value="1"/>
</dbReference>
<evidence type="ECO:0000313" key="3">
    <source>
        <dbReference type="EMBL" id="MDP9766052.1"/>
    </source>
</evidence>